<dbReference type="EMBL" id="CACVAY010000072">
    <property type="protein sequence ID" value="CAA6815694.1"/>
    <property type="molecule type" value="Genomic_DNA"/>
</dbReference>
<feature type="domain" description="YscD/Y4YQ C-terminal" evidence="4">
    <location>
        <begin position="372"/>
        <end position="417"/>
    </location>
</feature>
<evidence type="ECO:0000256" key="1">
    <source>
        <dbReference type="SAM" id="Phobius"/>
    </source>
</evidence>
<accession>A0A6S6T9I4</accession>
<protein>
    <recommendedName>
        <fullName evidence="6">EscD/YscD/HrpQ family type III secretion system inner membrane ring protein</fullName>
    </recommendedName>
</protein>
<dbReference type="InterPro" id="IPR032030">
    <property type="entry name" value="YscD_cytoplasmic_dom"/>
</dbReference>
<keyword evidence="1" id="KW-1133">Transmembrane helix</keyword>
<evidence type="ECO:0008006" key="6">
    <source>
        <dbReference type="Google" id="ProtNLM"/>
    </source>
</evidence>
<proteinExistence type="predicted"/>
<evidence type="ECO:0000313" key="5">
    <source>
        <dbReference type="EMBL" id="CAA6815694.1"/>
    </source>
</evidence>
<dbReference type="SUPFAM" id="SSF49879">
    <property type="entry name" value="SMAD/FHA domain"/>
    <property type="match status" value="1"/>
</dbReference>
<sequence length="431" mass="47984">MKPNIQYVARVLSGVNMGAEALLPGSKPVVIGKSATSDIIFSGARVANRHIKIQRHGNAIELIPLAQPVYVDGKDVGLKSVILKPNQVVTIGDVRFAINDKQQPWPESEDKQPHSNVISEVGAQEKNKKTSKSLLGNPWVWLSLLALVAVNVHYFVKSSGGLPGILGFTQGVDQQASQIVGEAAFSNVKVSKTRNGITTLDGYVKTVKEKEMLNQRMQHLGSKVIDRVFIDQSLEDSANQIARTLGEGSVNFSTLQHGRLKATGIINERRRWISLRETIRSDVKGVLSINDDEIVDLSEQFLSLKRKVALQNFSKRIRVSRKKGLITVEGSLTPDEGETWTKLFGQFQEETSYEFRLVERFTRPSEQFEMAIRTASVGEVPFVVSKQGKKYFVGSNVGKGYFIEAINHDHIVLNNNEIKFPLFFGQKENKK</sequence>
<dbReference type="Pfam" id="PF21934">
    <property type="entry name" value="Yop-YscD_ppl_3rd"/>
    <property type="match status" value="1"/>
</dbReference>
<feature type="transmembrane region" description="Helical" evidence="1">
    <location>
        <begin position="134"/>
        <end position="156"/>
    </location>
</feature>
<dbReference type="InterPro" id="IPR008984">
    <property type="entry name" value="SMAD_FHA_dom_sf"/>
</dbReference>
<dbReference type="InterPro" id="IPR012843">
    <property type="entry name" value="YscD"/>
</dbReference>
<dbReference type="AlphaFoldDB" id="A0A6S6T9I4"/>
<dbReference type="InterPro" id="IPR053946">
    <property type="entry name" value="YscD_ppl_3rd"/>
</dbReference>
<reference evidence="5" key="1">
    <citation type="submission" date="2020-01" db="EMBL/GenBank/DDBJ databases">
        <authorList>
            <person name="Meier V. D."/>
            <person name="Meier V D."/>
        </authorList>
    </citation>
    <scope>NUCLEOTIDE SEQUENCE</scope>
    <source>
        <strain evidence="5">HLG_WM_MAG_07</strain>
    </source>
</reference>
<evidence type="ECO:0000259" key="3">
    <source>
        <dbReference type="Pfam" id="PF21934"/>
    </source>
</evidence>
<dbReference type="NCBIfam" id="TIGR02500">
    <property type="entry name" value="type_III_yscD"/>
    <property type="match status" value="1"/>
</dbReference>
<dbReference type="Gene3D" id="2.60.200.20">
    <property type="match status" value="1"/>
</dbReference>
<name>A0A6S6T9I4_9GAMM</name>
<evidence type="ECO:0000259" key="4">
    <source>
        <dbReference type="Pfam" id="PF23893"/>
    </source>
</evidence>
<keyword evidence="1" id="KW-0472">Membrane</keyword>
<dbReference type="Pfam" id="PF16697">
    <property type="entry name" value="Yop-YscD_cpl"/>
    <property type="match status" value="1"/>
</dbReference>
<keyword evidence="1" id="KW-0812">Transmembrane</keyword>
<dbReference type="Pfam" id="PF23893">
    <property type="entry name" value="Y4YQ_C"/>
    <property type="match status" value="1"/>
</dbReference>
<feature type="domain" description="YscD cytoplasmic" evidence="2">
    <location>
        <begin position="10"/>
        <end position="101"/>
    </location>
</feature>
<organism evidence="5">
    <name type="scientific">uncultured Thiotrichaceae bacterium</name>
    <dbReference type="NCBI Taxonomy" id="298394"/>
    <lineage>
        <taxon>Bacteria</taxon>
        <taxon>Pseudomonadati</taxon>
        <taxon>Pseudomonadota</taxon>
        <taxon>Gammaproteobacteria</taxon>
        <taxon>Thiotrichales</taxon>
        <taxon>Thiotrichaceae</taxon>
        <taxon>environmental samples</taxon>
    </lineage>
</organism>
<dbReference type="InterPro" id="IPR057770">
    <property type="entry name" value="YscD/Y4YQ_C"/>
</dbReference>
<evidence type="ECO:0000259" key="2">
    <source>
        <dbReference type="Pfam" id="PF16697"/>
    </source>
</evidence>
<feature type="domain" description="YscD-like Bon-like" evidence="3">
    <location>
        <begin position="304"/>
        <end position="350"/>
    </location>
</feature>
<gene>
    <name evidence="5" type="ORF">HELGO_WM16441</name>
</gene>